<proteinExistence type="predicted"/>
<organism evidence="2 3">
    <name type="scientific">Penicillium frequentans</name>
    <dbReference type="NCBI Taxonomy" id="3151616"/>
    <lineage>
        <taxon>Eukaryota</taxon>
        <taxon>Fungi</taxon>
        <taxon>Dikarya</taxon>
        <taxon>Ascomycota</taxon>
        <taxon>Pezizomycotina</taxon>
        <taxon>Eurotiomycetes</taxon>
        <taxon>Eurotiomycetidae</taxon>
        <taxon>Eurotiales</taxon>
        <taxon>Aspergillaceae</taxon>
        <taxon>Penicillium</taxon>
    </lineage>
</organism>
<accession>A0AAD6GEG4</accession>
<comment type="caution">
    <text evidence="2">The sequence shown here is derived from an EMBL/GenBank/DDBJ whole genome shotgun (WGS) entry which is preliminary data.</text>
</comment>
<evidence type="ECO:0000256" key="1">
    <source>
        <dbReference type="SAM" id="MobiDB-lite"/>
    </source>
</evidence>
<sequence length="286" mass="33467">MCLQELICRAEDPRTLFAELHSLLKDTQGNNLTQFELSLSRYLLANDNISRRQLICELEETIKKFKPAAEDDVCVYTRRCGLIVLNGLYRSFPEYATECLQNEKTIHALGSILSFSPTLNHQGRRFERYSKADDRALDIYREKDEWYEDESRHRLRRLESYEMEEPDRRNEMERRDKAVQQELREFEYQERLAVGKEEIKTRIRQEVGESRKNSSKTGAADQQDKTQKIQLERIKRQPTVTDFDEPQPRTSTLSNPLVESAEVGIHSDEDTSALAIISRPQEPPPQ</sequence>
<dbReference type="EMBL" id="JAQIZZ010000006">
    <property type="protein sequence ID" value="KAJ5538229.1"/>
    <property type="molecule type" value="Genomic_DNA"/>
</dbReference>
<keyword evidence="3" id="KW-1185">Reference proteome</keyword>
<name>A0AAD6GEG4_9EURO</name>
<feature type="compositionally biased region" description="Basic and acidic residues" evidence="1">
    <location>
        <begin position="222"/>
        <end position="235"/>
    </location>
</feature>
<dbReference type="Proteomes" id="UP001220324">
    <property type="component" value="Unassembled WGS sequence"/>
</dbReference>
<gene>
    <name evidence="2" type="ORF">N7494_007708</name>
</gene>
<protein>
    <submittedName>
        <fullName evidence="2">Uncharacterized protein</fullName>
    </submittedName>
</protein>
<evidence type="ECO:0000313" key="3">
    <source>
        <dbReference type="Proteomes" id="UP001220324"/>
    </source>
</evidence>
<feature type="compositionally biased region" description="Polar residues" evidence="1">
    <location>
        <begin position="248"/>
        <end position="257"/>
    </location>
</feature>
<evidence type="ECO:0000313" key="2">
    <source>
        <dbReference type="EMBL" id="KAJ5538229.1"/>
    </source>
</evidence>
<reference evidence="2 3" key="1">
    <citation type="journal article" date="2023" name="IMA Fungus">
        <title>Comparative genomic study of the Penicillium genus elucidates a diverse pangenome and 15 lateral gene transfer events.</title>
        <authorList>
            <person name="Petersen C."/>
            <person name="Sorensen T."/>
            <person name="Nielsen M.R."/>
            <person name="Sondergaard T.E."/>
            <person name="Sorensen J.L."/>
            <person name="Fitzpatrick D.A."/>
            <person name="Frisvad J.C."/>
            <person name="Nielsen K.L."/>
        </authorList>
    </citation>
    <scope>NUCLEOTIDE SEQUENCE [LARGE SCALE GENOMIC DNA]</scope>
    <source>
        <strain evidence="2 3">IBT 35679</strain>
    </source>
</reference>
<dbReference type="AlphaFoldDB" id="A0AAD6GEG4"/>
<feature type="region of interest" description="Disordered" evidence="1">
    <location>
        <begin position="205"/>
        <end position="286"/>
    </location>
</feature>